<dbReference type="GO" id="GO:0005254">
    <property type="term" value="F:chloride channel activity"/>
    <property type="evidence" value="ECO:0007669"/>
    <property type="project" value="InterPro"/>
</dbReference>
<comment type="subcellular location">
    <subcellularLocation>
        <location evidence="1">Cell membrane</location>
        <topology evidence="1">Multi-pass membrane protein</topology>
    </subcellularLocation>
</comment>
<dbReference type="PANTHER" id="PTHR33281:SF19">
    <property type="entry name" value="VOLTAGE-DEPENDENT ANION CHANNEL-FORMING PROTEIN YNEE"/>
    <property type="match status" value="1"/>
</dbReference>
<name>A0AA41YVJ4_9HYPH</name>
<keyword evidence="4 9" id="KW-0812">Transmembrane</keyword>
<protein>
    <submittedName>
        <fullName evidence="10">Bestrophin</fullName>
    </submittedName>
</protein>
<keyword evidence="3" id="KW-1003">Cell membrane</keyword>
<evidence type="ECO:0000256" key="7">
    <source>
        <dbReference type="ARBA" id="ARBA00023136"/>
    </source>
</evidence>
<evidence type="ECO:0000256" key="2">
    <source>
        <dbReference type="ARBA" id="ARBA00022448"/>
    </source>
</evidence>
<keyword evidence="2" id="KW-0813">Transport</keyword>
<evidence type="ECO:0000313" key="10">
    <source>
        <dbReference type="EMBL" id="MCW6508006.1"/>
    </source>
</evidence>
<keyword evidence="6" id="KW-0406">Ion transport</keyword>
<sequence>MIVRSRLDLWQLLFRMRGSVIPRIKGRIAAVVALSIVVVVLQDARWMNAAPLAALPFSLIGIALSIFAGFRNSASYDRWWEGRKVWGQALVDIRSLTRQAITYGAHGDAMQARPLTLRCAAFLHALRDRLRGDPLGPAALAHLPEPEHGVLAAARNPPNLILRAMSSDIAVWLAQGRIEAQMAVAMEERVVALSGALAACERLKSTPIPYTYSLLLHRTVYLFCLLLPFGLVATAGAWTPLAVAIVSYTFFGLDALGDELEMPFGCGVNALPIDAMAGTVEIDVLELLGQPGLPPDPQPVDGILL</sequence>
<evidence type="ECO:0000256" key="8">
    <source>
        <dbReference type="ARBA" id="ARBA00034708"/>
    </source>
</evidence>
<evidence type="ECO:0000256" key="9">
    <source>
        <dbReference type="SAM" id="Phobius"/>
    </source>
</evidence>
<proteinExistence type="inferred from homology"/>
<evidence type="ECO:0000256" key="5">
    <source>
        <dbReference type="ARBA" id="ARBA00022989"/>
    </source>
</evidence>
<feature type="transmembrane region" description="Helical" evidence="9">
    <location>
        <begin position="220"/>
        <end position="251"/>
    </location>
</feature>
<dbReference type="Proteomes" id="UP001165667">
    <property type="component" value="Unassembled WGS sequence"/>
</dbReference>
<comment type="caution">
    <text evidence="10">The sequence shown here is derived from an EMBL/GenBank/DDBJ whole genome shotgun (WGS) entry which is preliminary data.</text>
</comment>
<evidence type="ECO:0000256" key="3">
    <source>
        <dbReference type="ARBA" id="ARBA00022475"/>
    </source>
</evidence>
<dbReference type="EMBL" id="JAMOIM010000004">
    <property type="protein sequence ID" value="MCW6508006.1"/>
    <property type="molecule type" value="Genomic_DNA"/>
</dbReference>
<comment type="similarity">
    <text evidence="8">Belongs to the anion channel-forming bestrophin (TC 1.A.46) family.</text>
</comment>
<reference evidence="10" key="1">
    <citation type="submission" date="2022-05" db="EMBL/GenBank/DDBJ databases">
        <authorList>
            <person name="Pankratov T."/>
        </authorList>
    </citation>
    <scope>NUCLEOTIDE SEQUENCE</scope>
    <source>
        <strain evidence="10">BP6-180914</strain>
    </source>
</reference>
<feature type="transmembrane region" description="Helical" evidence="9">
    <location>
        <begin position="24"/>
        <end position="42"/>
    </location>
</feature>
<feature type="transmembrane region" description="Helical" evidence="9">
    <location>
        <begin position="48"/>
        <end position="70"/>
    </location>
</feature>
<keyword evidence="5 9" id="KW-1133">Transmembrane helix</keyword>
<dbReference type="PANTHER" id="PTHR33281">
    <property type="entry name" value="UPF0187 PROTEIN YNEE"/>
    <property type="match status" value="1"/>
</dbReference>
<evidence type="ECO:0000256" key="4">
    <source>
        <dbReference type="ARBA" id="ARBA00022692"/>
    </source>
</evidence>
<keyword evidence="7 9" id="KW-0472">Membrane</keyword>
<accession>A0AA41YVJ4</accession>
<dbReference type="Pfam" id="PF25539">
    <property type="entry name" value="Bestrophin_2"/>
    <property type="match status" value="1"/>
</dbReference>
<dbReference type="RefSeq" id="WP_282584362.1">
    <property type="nucleotide sequence ID" value="NZ_JAMOIM010000004.1"/>
</dbReference>
<keyword evidence="11" id="KW-1185">Reference proteome</keyword>
<organism evidence="10 11">
    <name type="scientific">Lichenifustis flavocetrariae</name>
    <dbReference type="NCBI Taxonomy" id="2949735"/>
    <lineage>
        <taxon>Bacteria</taxon>
        <taxon>Pseudomonadati</taxon>
        <taxon>Pseudomonadota</taxon>
        <taxon>Alphaproteobacteria</taxon>
        <taxon>Hyphomicrobiales</taxon>
        <taxon>Lichenihabitantaceae</taxon>
        <taxon>Lichenifustis</taxon>
    </lineage>
</organism>
<evidence type="ECO:0000313" key="11">
    <source>
        <dbReference type="Proteomes" id="UP001165667"/>
    </source>
</evidence>
<dbReference type="InterPro" id="IPR044669">
    <property type="entry name" value="YneE/VCCN1/2-like"/>
</dbReference>
<evidence type="ECO:0000256" key="1">
    <source>
        <dbReference type="ARBA" id="ARBA00004651"/>
    </source>
</evidence>
<dbReference type="GO" id="GO:0005886">
    <property type="term" value="C:plasma membrane"/>
    <property type="evidence" value="ECO:0007669"/>
    <property type="project" value="UniProtKB-SubCell"/>
</dbReference>
<dbReference type="AlphaFoldDB" id="A0AA41YVJ4"/>
<evidence type="ECO:0000256" key="6">
    <source>
        <dbReference type="ARBA" id="ARBA00023065"/>
    </source>
</evidence>
<gene>
    <name evidence="10" type="ORF">M8523_08225</name>
</gene>